<evidence type="ECO:0000256" key="2">
    <source>
        <dbReference type="SAM" id="SignalP"/>
    </source>
</evidence>
<feature type="domain" description="SGNH hydrolase-type esterase" evidence="3">
    <location>
        <begin position="60"/>
        <end position="247"/>
    </location>
</feature>
<dbReference type="InterPro" id="IPR013830">
    <property type="entry name" value="SGNH_hydro"/>
</dbReference>
<feature type="signal peptide" evidence="2">
    <location>
        <begin position="1"/>
        <end position="26"/>
    </location>
</feature>
<dbReference type="PANTHER" id="PTHR30383">
    <property type="entry name" value="THIOESTERASE 1/PROTEASE 1/LYSOPHOSPHOLIPASE L1"/>
    <property type="match status" value="1"/>
</dbReference>
<evidence type="ECO:0000256" key="1">
    <source>
        <dbReference type="ARBA" id="ARBA00022729"/>
    </source>
</evidence>
<protein>
    <recommendedName>
        <fullName evidence="3">SGNH hydrolase-type esterase domain-containing protein</fullName>
    </recommendedName>
</protein>
<sequence length="927" mass="101877">MNRSTRSWMLASLALAAFSQLDSASAAPSYETVPVNYRDVSGDWDNVKRADLVPLRILPLGASIMTGVGSSTGDGHRKPLRDALRQDGYEVNMVGSRASGQMKDQNHEGKPGDVLTQILDRVPNSIGYKPNIVIINGGTNDGNGDVDISNVGDRMNNILNALWDAADMSDTCIMLSTLIPTTNTNGAKNRAAINSQYRSLVTTRSNEGKCIYLADMDLANEKVWFSFDTDYSAGESPAVHPNDKGHRKMAAAFYQAIHNALNDNRVKAAADFDTGVGKTGCDKFAGNGVDAGGLTQRGSGYDDGIYYHNSDDMGIIQILWSADSDWDRDQWKFARLFDTKYDDLLAWLSTGDNSQEYVVWANSGDGKAGFNQINNLTPDLNCKNATGVNFIDMNSDGLDDLVYIDEDGNAYLSINQGDGDRAAGKAPTFKRVSDTAKVKSTEGYGREKVRLADIDGDGRGDYGVWDGSSWRFWRNGGVGNTPEYWQALGARRKDQGYGDYEGYTFEDVNGDGRDDSIWLDSVGAGYMQTNGRSCATGAEGDGLNVAWRDGYFTGASSGTVYKGMGSFVTDSEKTLRNRIHFGRVYGQSSVFGNLPKQDYIFMQHETLSTGKHRFQMRVWKNTGSGGTKLLADGNKYCNMMGHSNGMQDYVWAYAGGTMEMWANRGKTSISDSDADGFWESKGTIWTPPSEMNRRDLHLQDWDGDGDCDIIYADPESGKVQVWINNYPSTGKWDWTHLSNPAPSLSCSQKRGLGIHDLAVRFADLTGNKRADYLCIEPNSRVTGFVQNDDGTFEDAGQIKVPISKDRANLRWADVNGDGKDDLLWVEKFSGDAYVWYNEGRGNAEDLLGSTFSWRQQTEVAYKGNAAGTCEYWPDLDGNGRADEHYVTGTFDNKARTSFNPSCGLTDFTGDDVTFAEKLTAELAEYNA</sequence>
<dbReference type="Gene3D" id="3.40.50.1110">
    <property type="entry name" value="SGNH hydrolase"/>
    <property type="match status" value="1"/>
</dbReference>
<dbReference type="InterPro" id="IPR051532">
    <property type="entry name" value="Ester_Hydrolysis_Enzymes"/>
</dbReference>
<dbReference type="Pfam" id="PF13517">
    <property type="entry name" value="FG-GAP_3"/>
    <property type="match status" value="2"/>
</dbReference>
<keyword evidence="1 2" id="KW-0732">Signal</keyword>
<name>A0ABY6U6P1_BIOOC</name>
<dbReference type="SUPFAM" id="SSF69318">
    <property type="entry name" value="Integrin alpha N-terminal domain"/>
    <property type="match status" value="2"/>
</dbReference>
<keyword evidence="5" id="KW-1185">Reference proteome</keyword>
<dbReference type="Pfam" id="PF13472">
    <property type="entry name" value="Lipase_GDSL_2"/>
    <property type="match status" value="1"/>
</dbReference>
<evidence type="ECO:0000313" key="5">
    <source>
        <dbReference type="Proteomes" id="UP000766486"/>
    </source>
</evidence>
<organism evidence="4 5">
    <name type="scientific">Bionectria ochroleuca</name>
    <name type="common">Gliocladium roseum</name>
    <dbReference type="NCBI Taxonomy" id="29856"/>
    <lineage>
        <taxon>Eukaryota</taxon>
        <taxon>Fungi</taxon>
        <taxon>Dikarya</taxon>
        <taxon>Ascomycota</taxon>
        <taxon>Pezizomycotina</taxon>
        <taxon>Sordariomycetes</taxon>
        <taxon>Hypocreomycetidae</taxon>
        <taxon>Hypocreales</taxon>
        <taxon>Bionectriaceae</taxon>
        <taxon>Clonostachys</taxon>
    </lineage>
</organism>
<feature type="chain" id="PRO_5047469862" description="SGNH hydrolase-type esterase domain-containing protein" evidence="2">
    <location>
        <begin position="27"/>
        <end position="927"/>
    </location>
</feature>
<dbReference type="EMBL" id="CABFNS010000742">
    <property type="protein sequence ID" value="VUC25976.1"/>
    <property type="molecule type" value="Genomic_DNA"/>
</dbReference>
<comment type="caution">
    <text evidence="4">The sequence shown here is derived from an EMBL/GenBank/DDBJ whole genome shotgun (WGS) entry which is preliminary data.</text>
</comment>
<accession>A0ABY6U6P1</accession>
<dbReference type="InterPro" id="IPR028994">
    <property type="entry name" value="Integrin_alpha_N"/>
</dbReference>
<dbReference type="SUPFAM" id="SSF52266">
    <property type="entry name" value="SGNH hydrolase"/>
    <property type="match status" value="1"/>
</dbReference>
<dbReference type="InterPro" id="IPR036514">
    <property type="entry name" value="SGNH_hydro_sf"/>
</dbReference>
<gene>
    <name evidence="4" type="ORF">CLO192961_LOCUS179474</name>
</gene>
<reference evidence="4 5" key="1">
    <citation type="submission" date="2019-06" db="EMBL/GenBank/DDBJ databases">
        <authorList>
            <person name="Broberg M."/>
        </authorList>
    </citation>
    <scope>NUCLEOTIDE SEQUENCE [LARGE SCALE GENOMIC DNA]</scope>
</reference>
<dbReference type="InterPro" id="IPR013517">
    <property type="entry name" value="FG-GAP"/>
</dbReference>
<evidence type="ECO:0000259" key="3">
    <source>
        <dbReference type="Pfam" id="PF13472"/>
    </source>
</evidence>
<evidence type="ECO:0000313" key="4">
    <source>
        <dbReference type="EMBL" id="VUC25976.1"/>
    </source>
</evidence>
<dbReference type="Proteomes" id="UP000766486">
    <property type="component" value="Unassembled WGS sequence"/>
</dbReference>
<proteinExistence type="predicted"/>
<dbReference type="PANTHER" id="PTHR30383:SF31">
    <property type="entry name" value="SGNH HYDROLASE-TYPE ESTERASE DOMAIN-CONTAINING PROTEIN-RELATED"/>
    <property type="match status" value="1"/>
</dbReference>